<feature type="transmembrane region" description="Helical" evidence="8">
    <location>
        <begin position="299"/>
        <end position="318"/>
    </location>
</feature>
<dbReference type="PANTHER" id="PTHR23508:SF10">
    <property type="entry name" value="CARBOXYLIC ACID TRANSPORTER PROTEIN HOMOLOG"/>
    <property type="match status" value="1"/>
</dbReference>
<dbReference type="Proteomes" id="UP001321760">
    <property type="component" value="Unassembled WGS sequence"/>
</dbReference>
<evidence type="ECO:0000259" key="9">
    <source>
        <dbReference type="PROSITE" id="PS50850"/>
    </source>
</evidence>
<feature type="domain" description="Major facilitator superfamily (MFS) profile" evidence="9">
    <location>
        <begin position="37"/>
        <end position="455"/>
    </location>
</feature>
<evidence type="ECO:0000256" key="7">
    <source>
        <dbReference type="SAM" id="MobiDB-lite"/>
    </source>
</evidence>
<reference evidence="10" key="2">
    <citation type="submission" date="2023-05" db="EMBL/GenBank/DDBJ databases">
        <authorList>
            <consortium name="Lawrence Berkeley National Laboratory"/>
            <person name="Steindorff A."/>
            <person name="Hensen N."/>
            <person name="Bonometti L."/>
            <person name="Westerberg I."/>
            <person name="Brannstrom I.O."/>
            <person name="Guillou S."/>
            <person name="Cros-Aarteil S."/>
            <person name="Calhoun S."/>
            <person name="Haridas S."/>
            <person name="Kuo A."/>
            <person name="Mondo S."/>
            <person name="Pangilinan J."/>
            <person name="Riley R."/>
            <person name="Labutti K."/>
            <person name="Andreopoulos B."/>
            <person name="Lipzen A."/>
            <person name="Chen C."/>
            <person name="Yanf M."/>
            <person name="Daum C."/>
            <person name="Ng V."/>
            <person name="Clum A."/>
            <person name="Ohm R."/>
            <person name="Martin F."/>
            <person name="Silar P."/>
            <person name="Natvig D."/>
            <person name="Lalanne C."/>
            <person name="Gautier V."/>
            <person name="Ament-Velasquez S.L."/>
            <person name="Kruys A."/>
            <person name="Hutchinson M.I."/>
            <person name="Powell A.J."/>
            <person name="Barry K."/>
            <person name="Miller A.N."/>
            <person name="Grigoriev I.V."/>
            <person name="Debuchy R."/>
            <person name="Gladieux P."/>
            <person name="Thoren M.H."/>
            <person name="Johannesson H."/>
        </authorList>
    </citation>
    <scope>NUCLEOTIDE SEQUENCE</scope>
    <source>
        <strain evidence="10">PSN243</strain>
    </source>
</reference>
<feature type="region of interest" description="Disordered" evidence="7">
    <location>
        <begin position="494"/>
        <end position="552"/>
    </location>
</feature>
<feature type="transmembrane region" description="Helical" evidence="8">
    <location>
        <begin position="209"/>
        <end position="231"/>
    </location>
</feature>
<gene>
    <name evidence="10" type="ORF">QBC34DRAFT_416779</name>
</gene>
<feature type="transmembrane region" description="Helical" evidence="8">
    <location>
        <begin position="330"/>
        <end position="351"/>
    </location>
</feature>
<feature type="transmembrane region" description="Helical" evidence="8">
    <location>
        <begin position="357"/>
        <end position="374"/>
    </location>
</feature>
<sequence length="552" mass="59873">MFGRKKHNPPLPLEDVDQDEGDISLEQSQSFGKAILPVIACGAGLFSDGYINNVIGSVVTILALQYGDVWKNSTAKHYLPDIAFAGTVVGQLAFGYLSDKWSRTNSLILSTAILIVFTALTAGSYYHGDTIGMFNILTAWRFFVGVGIGGEYPAGSVGCAESTGELKAGSRNMWFILFTNSMIDWGFVFGAFVPYVVAAACHDRHLSTIWRTSLGIGVVFPLSLFIIRLFLKEPEEFQRNSMKYAKTPYALVLRFYGFRLFVVSLIWFIYDFSAYSFSIYSSTILANIFDQTDAPLTVIFGWNTVINLFYIPGTMLGAPVSDLIGPRYTLAIGVTLQALVGFIMAGCYNRLAQPSMVAAFAIVYGIFQSLGELGPGNNIGLIAAKTCATGVRGQYYGIAAAVGKLGAFIGTWVFPYIIAAGGNDETKSAQYPFWVSSSLCLVSAALVVFLIPNIGQDTIAAEDQRFREFLEKNGYDTRQLGLKKGEVLEVEVPKKQDGSGGATPISTHFIEGDGKSTSDWMEPQLLGGKQSPKEQGMSIPLAPVQGANTPKL</sequence>
<comment type="subcellular location">
    <subcellularLocation>
        <location evidence="1">Membrane</location>
        <topology evidence="1">Multi-pass membrane protein</topology>
    </subcellularLocation>
</comment>
<organism evidence="10 11">
    <name type="scientific">Podospora aff. communis PSN243</name>
    <dbReference type="NCBI Taxonomy" id="3040156"/>
    <lineage>
        <taxon>Eukaryota</taxon>
        <taxon>Fungi</taxon>
        <taxon>Dikarya</taxon>
        <taxon>Ascomycota</taxon>
        <taxon>Pezizomycotina</taxon>
        <taxon>Sordariomycetes</taxon>
        <taxon>Sordariomycetidae</taxon>
        <taxon>Sordariales</taxon>
        <taxon>Podosporaceae</taxon>
        <taxon>Podospora</taxon>
    </lineage>
</organism>
<dbReference type="Gene3D" id="1.20.1250.20">
    <property type="entry name" value="MFS general substrate transporter like domains"/>
    <property type="match status" value="1"/>
</dbReference>
<feature type="transmembrane region" description="Helical" evidence="8">
    <location>
        <begin position="173"/>
        <end position="197"/>
    </location>
</feature>
<evidence type="ECO:0000256" key="5">
    <source>
        <dbReference type="ARBA" id="ARBA00022989"/>
    </source>
</evidence>
<evidence type="ECO:0000256" key="8">
    <source>
        <dbReference type="SAM" id="Phobius"/>
    </source>
</evidence>
<dbReference type="PANTHER" id="PTHR23508">
    <property type="entry name" value="CARBOXYLIC ACID TRANSPORTER PROTEIN HOMOLOG"/>
    <property type="match status" value="1"/>
</dbReference>
<keyword evidence="5 8" id="KW-1133">Transmembrane helix</keyword>
<comment type="similarity">
    <text evidence="2">Belongs to the major facilitator superfamily. Sugar transporter (TC 2.A.1.1) family.</text>
</comment>
<evidence type="ECO:0000313" key="11">
    <source>
        <dbReference type="Proteomes" id="UP001321760"/>
    </source>
</evidence>
<dbReference type="AlphaFoldDB" id="A0AAV9G711"/>
<dbReference type="EMBL" id="MU865990">
    <property type="protein sequence ID" value="KAK4443577.1"/>
    <property type="molecule type" value="Genomic_DNA"/>
</dbReference>
<dbReference type="SUPFAM" id="SSF103473">
    <property type="entry name" value="MFS general substrate transporter"/>
    <property type="match status" value="1"/>
</dbReference>
<dbReference type="FunFam" id="1.20.1250.20:FF:000140">
    <property type="entry name" value="Putative MFS phospholipid transporter"/>
    <property type="match status" value="1"/>
</dbReference>
<evidence type="ECO:0000256" key="6">
    <source>
        <dbReference type="ARBA" id="ARBA00023136"/>
    </source>
</evidence>
<feature type="transmembrane region" description="Helical" evidence="8">
    <location>
        <begin position="251"/>
        <end position="270"/>
    </location>
</feature>
<dbReference type="GO" id="GO:0005886">
    <property type="term" value="C:plasma membrane"/>
    <property type="evidence" value="ECO:0007669"/>
    <property type="project" value="TreeGrafter"/>
</dbReference>
<feature type="transmembrane region" description="Helical" evidence="8">
    <location>
        <begin position="132"/>
        <end position="152"/>
    </location>
</feature>
<name>A0AAV9G711_9PEZI</name>
<feature type="transmembrane region" description="Helical" evidence="8">
    <location>
        <begin position="395"/>
        <end position="419"/>
    </location>
</feature>
<evidence type="ECO:0000256" key="2">
    <source>
        <dbReference type="ARBA" id="ARBA00010992"/>
    </source>
</evidence>
<comment type="caution">
    <text evidence="10">The sequence shown here is derived from an EMBL/GenBank/DDBJ whole genome shotgun (WGS) entry which is preliminary data.</text>
</comment>
<dbReference type="PROSITE" id="PS50850">
    <property type="entry name" value="MFS"/>
    <property type="match status" value="1"/>
</dbReference>
<keyword evidence="11" id="KW-1185">Reference proteome</keyword>
<keyword evidence="4 8" id="KW-0812">Transmembrane</keyword>
<feature type="transmembrane region" description="Helical" evidence="8">
    <location>
        <begin position="431"/>
        <end position="451"/>
    </location>
</feature>
<reference evidence="10" key="1">
    <citation type="journal article" date="2023" name="Mol. Phylogenet. Evol.">
        <title>Genome-scale phylogeny and comparative genomics of the fungal order Sordariales.</title>
        <authorList>
            <person name="Hensen N."/>
            <person name="Bonometti L."/>
            <person name="Westerberg I."/>
            <person name="Brannstrom I.O."/>
            <person name="Guillou S."/>
            <person name="Cros-Aarteil S."/>
            <person name="Calhoun S."/>
            <person name="Haridas S."/>
            <person name="Kuo A."/>
            <person name="Mondo S."/>
            <person name="Pangilinan J."/>
            <person name="Riley R."/>
            <person name="LaButti K."/>
            <person name="Andreopoulos B."/>
            <person name="Lipzen A."/>
            <person name="Chen C."/>
            <person name="Yan M."/>
            <person name="Daum C."/>
            <person name="Ng V."/>
            <person name="Clum A."/>
            <person name="Steindorff A."/>
            <person name="Ohm R.A."/>
            <person name="Martin F."/>
            <person name="Silar P."/>
            <person name="Natvig D.O."/>
            <person name="Lalanne C."/>
            <person name="Gautier V."/>
            <person name="Ament-Velasquez S.L."/>
            <person name="Kruys A."/>
            <person name="Hutchinson M.I."/>
            <person name="Powell A.J."/>
            <person name="Barry K."/>
            <person name="Miller A.N."/>
            <person name="Grigoriev I.V."/>
            <person name="Debuchy R."/>
            <person name="Gladieux P."/>
            <person name="Hiltunen Thoren M."/>
            <person name="Johannesson H."/>
        </authorList>
    </citation>
    <scope>NUCLEOTIDE SEQUENCE</scope>
    <source>
        <strain evidence="10">PSN243</strain>
    </source>
</reference>
<dbReference type="InterPro" id="IPR005828">
    <property type="entry name" value="MFS_sugar_transport-like"/>
</dbReference>
<accession>A0AAV9G711</accession>
<protein>
    <submittedName>
        <fullName evidence="10">Major facilitator superfamily domain-containing protein</fullName>
    </submittedName>
</protein>
<dbReference type="InterPro" id="IPR036259">
    <property type="entry name" value="MFS_trans_sf"/>
</dbReference>
<evidence type="ECO:0000256" key="3">
    <source>
        <dbReference type="ARBA" id="ARBA00022448"/>
    </source>
</evidence>
<evidence type="ECO:0000313" key="10">
    <source>
        <dbReference type="EMBL" id="KAK4443577.1"/>
    </source>
</evidence>
<proteinExistence type="inferred from homology"/>
<keyword evidence="3" id="KW-0813">Transport</keyword>
<evidence type="ECO:0000256" key="4">
    <source>
        <dbReference type="ARBA" id="ARBA00022692"/>
    </source>
</evidence>
<keyword evidence="6 8" id="KW-0472">Membrane</keyword>
<dbReference type="Pfam" id="PF00083">
    <property type="entry name" value="Sugar_tr"/>
    <property type="match status" value="2"/>
</dbReference>
<dbReference type="InterPro" id="IPR020846">
    <property type="entry name" value="MFS_dom"/>
</dbReference>
<evidence type="ECO:0000256" key="1">
    <source>
        <dbReference type="ARBA" id="ARBA00004141"/>
    </source>
</evidence>
<feature type="transmembrane region" description="Helical" evidence="8">
    <location>
        <begin position="107"/>
        <end position="126"/>
    </location>
</feature>
<dbReference type="GO" id="GO:0046943">
    <property type="term" value="F:carboxylic acid transmembrane transporter activity"/>
    <property type="evidence" value="ECO:0007669"/>
    <property type="project" value="TreeGrafter"/>
</dbReference>